<gene>
    <name evidence="1" type="ORF">GALMADRAFT_1163286</name>
</gene>
<dbReference type="OrthoDB" id="3028806at2759"/>
<dbReference type="HOGENOM" id="CLU_2277727_0_0_1"/>
<name>A0A067TBN8_GALM3</name>
<evidence type="ECO:0000313" key="2">
    <source>
        <dbReference type="Proteomes" id="UP000027222"/>
    </source>
</evidence>
<proteinExistence type="predicted"/>
<organism evidence="1 2">
    <name type="scientific">Galerina marginata (strain CBS 339.88)</name>
    <dbReference type="NCBI Taxonomy" id="685588"/>
    <lineage>
        <taxon>Eukaryota</taxon>
        <taxon>Fungi</taxon>
        <taxon>Dikarya</taxon>
        <taxon>Basidiomycota</taxon>
        <taxon>Agaricomycotina</taxon>
        <taxon>Agaricomycetes</taxon>
        <taxon>Agaricomycetidae</taxon>
        <taxon>Agaricales</taxon>
        <taxon>Agaricineae</taxon>
        <taxon>Strophariaceae</taxon>
        <taxon>Galerina</taxon>
    </lineage>
</organism>
<reference evidence="2" key="1">
    <citation type="journal article" date="2014" name="Proc. Natl. Acad. Sci. U.S.A.">
        <title>Extensive sampling of basidiomycete genomes demonstrates inadequacy of the white-rot/brown-rot paradigm for wood decay fungi.</title>
        <authorList>
            <person name="Riley R."/>
            <person name="Salamov A.A."/>
            <person name="Brown D.W."/>
            <person name="Nagy L.G."/>
            <person name="Floudas D."/>
            <person name="Held B.W."/>
            <person name="Levasseur A."/>
            <person name="Lombard V."/>
            <person name="Morin E."/>
            <person name="Otillar R."/>
            <person name="Lindquist E.A."/>
            <person name="Sun H."/>
            <person name="LaButti K.M."/>
            <person name="Schmutz J."/>
            <person name="Jabbour D."/>
            <person name="Luo H."/>
            <person name="Baker S.E."/>
            <person name="Pisabarro A.G."/>
            <person name="Walton J.D."/>
            <person name="Blanchette R.A."/>
            <person name="Henrissat B."/>
            <person name="Martin F."/>
            <person name="Cullen D."/>
            <person name="Hibbett D.S."/>
            <person name="Grigoriev I.V."/>
        </authorList>
    </citation>
    <scope>NUCLEOTIDE SEQUENCE [LARGE SCALE GENOMIC DNA]</scope>
    <source>
        <strain evidence="2">CBS 339.88</strain>
    </source>
</reference>
<evidence type="ECO:0000313" key="1">
    <source>
        <dbReference type="EMBL" id="KDR79767.1"/>
    </source>
</evidence>
<accession>A0A067TBN8</accession>
<dbReference type="Proteomes" id="UP000027222">
    <property type="component" value="Unassembled WGS sequence"/>
</dbReference>
<sequence>MNILPHMYVDLEWEYNRSFFSPSIQSAMDDFGFIAVTASSSTLDQLIPMIKSENIRRQAEVNKYGSAELRKIDYSHPVVNKVTFTISLVHTKVTLSHFWLGK</sequence>
<dbReference type="AlphaFoldDB" id="A0A067TBN8"/>
<protein>
    <submittedName>
        <fullName evidence="1">Uncharacterized protein</fullName>
    </submittedName>
</protein>
<dbReference type="EMBL" id="KL142372">
    <property type="protein sequence ID" value="KDR79767.1"/>
    <property type="molecule type" value="Genomic_DNA"/>
</dbReference>
<keyword evidence="2" id="KW-1185">Reference proteome</keyword>